<evidence type="ECO:0000313" key="2">
    <source>
        <dbReference type="Proteomes" id="UP001145114"/>
    </source>
</evidence>
<dbReference type="Proteomes" id="UP001145114">
    <property type="component" value="Unassembled WGS sequence"/>
</dbReference>
<evidence type="ECO:0000313" key="1">
    <source>
        <dbReference type="EMBL" id="KAJ1679473.1"/>
    </source>
</evidence>
<reference evidence="1" key="1">
    <citation type="submission" date="2022-06" db="EMBL/GenBank/DDBJ databases">
        <title>Phylogenomic reconstructions and comparative analyses of Kickxellomycotina fungi.</title>
        <authorList>
            <person name="Reynolds N.K."/>
            <person name="Stajich J.E."/>
            <person name="Barry K."/>
            <person name="Grigoriev I.V."/>
            <person name="Crous P."/>
            <person name="Smith M.E."/>
        </authorList>
    </citation>
    <scope>NUCLEOTIDE SEQUENCE</scope>
    <source>
        <strain evidence="1">RSA 2271</strain>
    </source>
</reference>
<keyword evidence="2" id="KW-1185">Reference proteome</keyword>
<protein>
    <submittedName>
        <fullName evidence="1">Uncharacterized protein</fullName>
    </submittedName>
</protein>
<dbReference type="EMBL" id="JAMZIH010000360">
    <property type="protein sequence ID" value="KAJ1679473.1"/>
    <property type="molecule type" value="Genomic_DNA"/>
</dbReference>
<sequence>MGVLFDQSCIGEINFEAYDKLNYMKGEARVLGTLLYYASTPIKTVGVAIPESMDCEAEMECRRGYFVLIIKDNGLRAVLASAGLWEKCVAFKRALGPKIRKLADSLSSGQQANSGGKGSKVKTSEPHDPALERGVEAMLRPVVQQLRQALEASPSSRGSSPWFPIRNEYSIGRAKKVHDESKQVDMALTREGMRANDWYNVLTAFEIKRVDGGPTEYAAQYMLYATEMWAR</sequence>
<accession>A0ACC1HUQ5</accession>
<proteinExistence type="predicted"/>
<gene>
    <name evidence="1" type="ORF">EV182_001976</name>
</gene>
<organism evidence="1 2">
    <name type="scientific">Spiromyces aspiralis</name>
    <dbReference type="NCBI Taxonomy" id="68401"/>
    <lineage>
        <taxon>Eukaryota</taxon>
        <taxon>Fungi</taxon>
        <taxon>Fungi incertae sedis</taxon>
        <taxon>Zoopagomycota</taxon>
        <taxon>Kickxellomycotina</taxon>
        <taxon>Kickxellomycetes</taxon>
        <taxon>Kickxellales</taxon>
        <taxon>Kickxellaceae</taxon>
        <taxon>Spiromyces</taxon>
    </lineage>
</organism>
<comment type="caution">
    <text evidence="1">The sequence shown here is derived from an EMBL/GenBank/DDBJ whole genome shotgun (WGS) entry which is preliminary data.</text>
</comment>
<name>A0ACC1HUQ5_9FUNG</name>